<dbReference type="InterPro" id="IPR014015">
    <property type="entry name" value="Helicase_SF3_DNA-vir"/>
</dbReference>
<dbReference type="PROSITE" id="PS51206">
    <property type="entry name" value="SF3_HELICASE_1"/>
    <property type="match status" value="1"/>
</dbReference>
<keyword evidence="7" id="KW-1185">Reference proteome</keyword>
<dbReference type="KEGG" id="bvy:NCTC9239_00097"/>
<evidence type="ECO:0000313" key="6">
    <source>
        <dbReference type="EMBL" id="VTO10667.1"/>
    </source>
</evidence>
<gene>
    <name evidence="6" type="ORF">NCTC9239_00097</name>
</gene>
<evidence type="ECO:0000256" key="3">
    <source>
        <dbReference type="ARBA" id="ARBA00022840"/>
    </source>
</evidence>
<dbReference type="InterPro" id="IPR006500">
    <property type="entry name" value="Helicase_put_C_phage/plasmid"/>
</dbReference>
<dbReference type="SMART" id="SM00885">
    <property type="entry name" value="D5_N"/>
    <property type="match status" value="1"/>
</dbReference>
<dbReference type="AlphaFoldDB" id="A0A4P1JRA7"/>
<evidence type="ECO:0000313" key="7">
    <source>
        <dbReference type="Proteomes" id="UP000309952"/>
    </source>
</evidence>
<dbReference type="EMBL" id="LR588407">
    <property type="protein sequence ID" value="VTO10667.1"/>
    <property type="molecule type" value="Genomic_DNA"/>
</dbReference>
<evidence type="ECO:0000259" key="5">
    <source>
        <dbReference type="PROSITE" id="PS51206"/>
    </source>
</evidence>
<reference evidence="6 7" key="1">
    <citation type="submission" date="2019-04" db="EMBL/GenBank/DDBJ databases">
        <authorList>
            <consortium name="Pathogen Informatics"/>
        </authorList>
    </citation>
    <scope>NUCLEOTIDE SEQUENCE [LARGE SCALE GENOMIC DNA]</scope>
    <source>
        <strain evidence="6 7">NCTC9239</strain>
    </source>
</reference>
<accession>A0A4P1JRA7</accession>
<evidence type="ECO:0000256" key="1">
    <source>
        <dbReference type="ARBA" id="ARBA00022741"/>
    </source>
</evidence>
<dbReference type="InterPro" id="IPR036388">
    <property type="entry name" value="WH-like_DNA-bd_sf"/>
</dbReference>
<organism evidence="6 7">
    <name type="scientific">Brevundimonas vancanneytii</name>
    <dbReference type="NCBI Taxonomy" id="1325724"/>
    <lineage>
        <taxon>Bacteria</taxon>
        <taxon>Pseudomonadati</taxon>
        <taxon>Pseudomonadota</taxon>
        <taxon>Alphaproteobacteria</taxon>
        <taxon>Caulobacterales</taxon>
        <taxon>Caulobacteraceae</taxon>
        <taxon>Brevundimonas</taxon>
    </lineage>
</organism>
<evidence type="ECO:0000256" key="4">
    <source>
        <dbReference type="SAM" id="MobiDB-lite"/>
    </source>
</evidence>
<dbReference type="Proteomes" id="UP000309952">
    <property type="component" value="Chromosome"/>
</dbReference>
<keyword evidence="3" id="KW-0067">ATP-binding</keyword>
<keyword evidence="2" id="KW-0378">Hydrolase</keyword>
<dbReference type="InterPro" id="IPR051620">
    <property type="entry name" value="ORF904-like_C"/>
</dbReference>
<protein>
    <submittedName>
        <fullName evidence="6">Uncharacterized conserved protein</fullName>
    </submittedName>
</protein>
<dbReference type="InterPro" id="IPR014818">
    <property type="entry name" value="Phage/plasmid_primase_P4_C"/>
</dbReference>
<dbReference type="PANTHER" id="PTHR35372">
    <property type="entry name" value="ATP BINDING PROTEIN-RELATED"/>
    <property type="match status" value="1"/>
</dbReference>
<dbReference type="NCBIfam" id="TIGR01613">
    <property type="entry name" value="primase_Cterm"/>
    <property type="match status" value="1"/>
</dbReference>
<keyword evidence="1" id="KW-0547">Nucleotide-binding</keyword>
<dbReference type="PANTHER" id="PTHR35372:SF2">
    <property type="entry name" value="SF3 HELICASE DOMAIN-CONTAINING PROTEIN"/>
    <property type="match status" value="1"/>
</dbReference>
<dbReference type="GO" id="GO:0004386">
    <property type="term" value="F:helicase activity"/>
    <property type="evidence" value="ECO:0007669"/>
    <property type="project" value="UniProtKB-KW"/>
</dbReference>
<dbReference type="GO" id="GO:0005524">
    <property type="term" value="F:ATP binding"/>
    <property type="evidence" value="ECO:0007669"/>
    <property type="project" value="UniProtKB-KW"/>
</dbReference>
<dbReference type="Pfam" id="PF08706">
    <property type="entry name" value="D5_N"/>
    <property type="match status" value="1"/>
</dbReference>
<sequence>MLSFDFASAAGVEELANYELSDLGNAKRFIRMAGGVFDEWGDPDLSACTVLYLRRRGWIAFYKGAFNLDRGEDLAHRHATRVVAGLVEQMQLRAAQAEEQGFSAKYCQSLRDFAVSSGNSGKLAGMMNVAAPYLTVDIEEFDRDPFALNCRNGVVRWRRQADGAPVIEFQPGHDPRDRFTRMTACDYRPEAAAPLFRGVVDFSLPNEEDRTYVHKALGYAATGSTEEQKFFVFQGKGGDGKSTIVNAVRDTLGSYSTVAAIETFLDTGVKRGSEASPDIAALAGDTRMISAGEPPSGSKLATGAIKQFTGGGRIKARELRQGLFEFDPLGKPFIECNRRPTINDTDDGIWRRLKIVPFRVQVPPEERDGALPRKLKAEAEGILAWIVEGTRIWMAEGLKDPASVAEALEDYRKGSNPFVQWLDARTERDPDSRVEASSLYRDYKSWMEDQGHDKPMSQKSFGAALGDLQILTAGMNANGRVTRRGLKLKGQFIPSRAVDDESGAGGSEGDAAFLEPNWDGQ</sequence>
<name>A0A4P1JRA7_9CAUL</name>
<feature type="region of interest" description="Disordered" evidence="4">
    <location>
        <begin position="494"/>
        <end position="521"/>
    </location>
</feature>
<dbReference type="Gene3D" id="3.40.50.300">
    <property type="entry name" value="P-loop containing nucleotide triphosphate hydrolases"/>
    <property type="match status" value="1"/>
</dbReference>
<dbReference type="Gene3D" id="1.10.10.10">
    <property type="entry name" value="Winged helix-like DNA-binding domain superfamily/Winged helix DNA-binding domain"/>
    <property type="match status" value="1"/>
</dbReference>
<proteinExistence type="predicted"/>
<dbReference type="InterPro" id="IPR027417">
    <property type="entry name" value="P-loop_NTPase"/>
</dbReference>
<dbReference type="GO" id="GO:0016787">
    <property type="term" value="F:hydrolase activity"/>
    <property type="evidence" value="ECO:0007669"/>
    <property type="project" value="UniProtKB-KW"/>
</dbReference>
<feature type="domain" description="SF3 helicase" evidence="5">
    <location>
        <begin position="208"/>
        <end position="371"/>
    </location>
</feature>
<evidence type="ECO:0000256" key="2">
    <source>
        <dbReference type="ARBA" id="ARBA00022801"/>
    </source>
</evidence>